<feature type="transmembrane region" description="Helical" evidence="11">
    <location>
        <begin position="88"/>
        <end position="110"/>
    </location>
</feature>
<accession>A0A6U2XBF9</accession>
<dbReference type="AlphaFoldDB" id="A0A6U2XBF9"/>
<sequence length="264" mass="28958">MAGGHLPLTRRTMLPDLIDLFAPWFFIRSFAFLITCVEIAMFLISMYVGHVYFDGAFVKNNDMGGPSEETLVSMGAVSTPLIKNQFQFWRLFTPLFLHAGVLHIASNLLFFSQCAYTFERRWGRYAVALIFFLSGIAGNMLSAVGNPDMTAVGASGALAGLLGADLVYIYLNWNFIPARESRVELCVVTMIILLNVMIGGSKGNIDNLAHLGGLVEGGICGFSLVKILVPDQEPNRDAYRRGGIIGTLALYALFFITLYAFPSS</sequence>
<evidence type="ECO:0000256" key="2">
    <source>
        <dbReference type="ARBA" id="ARBA00004141"/>
    </source>
</evidence>
<organism evidence="13">
    <name type="scientific">Lotharella globosa</name>
    <dbReference type="NCBI Taxonomy" id="91324"/>
    <lineage>
        <taxon>Eukaryota</taxon>
        <taxon>Sar</taxon>
        <taxon>Rhizaria</taxon>
        <taxon>Cercozoa</taxon>
        <taxon>Chlorarachniophyceae</taxon>
        <taxon>Lotharella</taxon>
    </lineage>
</organism>
<dbReference type="InterPro" id="IPR035952">
    <property type="entry name" value="Rhomboid-like_sf"/>
</dbReference>
<keyword evidence="8 11" id="KW-0720">Serine protease</keyword>
<evidence type="ECO:0000259" key="12">
    <source>
        <dbReference type="Pfam" id="PF01694"/>
    </source>
</evidence>
<evidence type="ECO:0000256" key="6">
    <source>
        <dbReference type="ARBA" id="ARBA00022692"/>
    </source>
</evidence>
<proteinExistence type="inferred from homology"/>
<evidence type="ECO:0000256" key="11">
    <source>
        <dbReference type="RuleBase" id="RU362115"/>
    </source>
</evidence>
<feature type="transmembrane region" description="Helical" evidence="11">
    <location>
        <begin position="241"/>
        <end position="261"/>
    </location>
</feature>
<comment type="similarity">
    <text evidence="3 11">Belongs to the peptidase S54 family.</text>
</comment>
<dbReference type="InterPro" id="IPR022764">
    <property type="entry name" value="Peptidase_S54_rhomboid_dom"/>
</dbReference>
<dbReference type="Gene3D" id="1.20.1540.10">
    <property type="entry name" value="Rhomboid-like"/>
    <property type="match status" value="1"/>
</dbReference>
<evidence type="ECO:0000256" key="5">
    <source>
        <dbReference type="ARBA" id="ARBA00022670"/>
    </source>
</evidence>
<keyword evidence="10 11" id="KW-0472">Membrane</keyword>
<dbReference type="SUPFAM" id="SSF144091">
    <property type="entry name" value="Rhomboid-like"/>
    <property type="match status" value="1"/>
</dbReference>
<protein>
    <recommendedName>
        <fullName evidence="4">rhomboid protease</fullName>
        <ecNumber evidence="4">3.4.21.105</ecNumber>
    </recommendedName>
</protein>
<keyword evidence="9 11" id="KW-1133">Transmembrane helix</keyword>
<feature type="domain" description="Peptidase S54 rhomboid" evidence="12">
    <location>
        <begin position="86"/>
        <end position="225"/>
    </location>
</feature>
<dbReference type="GO" id="GO:0016020">
    <property type="term" value="C:membrane"/>
    <property type="evidence" value="ECO:0007669"/>
    <property type="project" value="UniProtKB-SubCell"/>
</dbReference>
<feature type="transmembrane region" description="Helical" evidence="11">
    <location>
        <begin position="122"/>
        <end position="145"/>
    </location>
</feature>
<dbReference type="GO" id="GO:0006508">
    <property type="term" value="P:proteolysis"/>
    <property type="evidence" value="ECO:0007669"/>
    <property type="project" value="UniProtKB-KW"/>
</dbReference>
<feature type="transmembrane region" description="Helical" evidence="11">
    <location>
        <begin position="21"/>
        <end position="48"/>
    </location>
</feature>
<evidence type="ECO:0000256" key="4">
    <source>
        <dbReference type="ARBA" id="ARBA00013039"/>
    </source>
</evidence>
<evidence type="ECO:0000256" key="10">
    <source>
        <dbReference type="ARBA" id="ARBA00023136"/>
    </source>
</evidence>
<dbReference type="EC" id="3.4.21.105" evidence="4"/>
<feature type="transmembrane region" description="Helical" evidence="11">
    <location>
        <begin position="151"/>
        <end position="171"/>
    </location>
</feature>
<dbReference type="InterPro" id="IPR002610">
    <property type="entry name" value="Peptidase_S54_rhomboid-like"/>
</dbReference>
<name>A0A6U2XBF9_9EUKA</name>
<dbReference type="Pfam" id="PF01694">
    <property type="entry name" value="Rhomboid"/>
    <property type="match status" value="1"/>
</dbReference>
<evidence type="ECO:0000256" key="1">
    <source>
        <dbReference type="ARBA" id="ARBA00000156"/>
    </source>
</evidence>
<evidence type="ECO:0000256" key="9">
    <source>
        <dbReference type="ARBA" id="ARBA00022989"/>
    </source>
</evidence>
<keyword evidence="6 11" id="KW-0812">Transmembrane</keyword>
<reference evidence="13" key="1">
    <citation type="submission" date="2021-01" db="EMBL/GenBank/DDBJ databases">
        <authorList>
            <person name="Corre E."/>
            <person name="Pelletier E."/>
            <person name="Niang G."/>
            <person name="Scheremetjew M."/>
            <person name="Finn R."/>
            <person name="Kale V."/>
            <person name="Holt S."/>
            <person name="Cochrane G."/>
            <person name="Meng A."/>
            <person name="Brown T."/>
            <person name="Cohen L."/>
        </authorList>
    </citation>
    <scope>NUCLEOTIDE SEQUENCE</scope>
    <source>
        <strain evidence="13">CCCM811</strain>
    </source>
</reference>
<dbReference type="GO" id="GO:0004252">
    <property type="term" value="F:serine-type endopeptidase activity"/>
    <property type="evidence" value="ECO:0007669"/>
    <property type="project" value="InterPro"/>
</dbReference>
<keyword evidence="5 11" id="KW-0645">Protease</keyword>
<comment type="subcellular location">
    <subcellularLocation>
        <location evidence="2 11">Membrane</location>
        <topology evidence="2 11">Multi-pass membrane protein</topology>
    </subcellularLocation>
</comment>
<dbReference type="EMBL" id="HBIV01018440">
    <property type="protein sequence ID" value="CAE0661772.1"/>
    <property type="molecule type" value="Transcribed_RNA"/>
</dbReference>
<gene>
    <name evidence="13" type="ORF">LGLO00237_LOCUS13367</name>
</gene>
<comment type="function">
    <text evidence="11">Serine protease involved in intramembrane proteolysis.</text>
</comment>
<evidence type="ECO:0000256" key="3">
    <source>
        <dbReference type="ARBA" id="ARBA00009045"/>
    </source>
</evidence>
<keyword evidence="7 11" id="KW-0378">Hydrolase</keyword>
<comment type="catalytic activity">
    <reaction evidence="1 11">
        <text>Cleaves type-1 transmembrane domains using a catalytic dyad composed of serine and histidine that are contributed by different transmembrane domains.</text>
        <dbReference type="EC" id="3.4.21.105"/>
    </reaction>
</comment>
<evidence type="ECO:0000256" key="8">
    <source>
        <dbReference type="ARBA" id="ARBA00022825"/>
    </source>
</evidence>
<dbReference type="PANTHER" id="PTHR22936">
    <property type="entry name" value="RHOMBOID-RELATED"/>
    <property type="match status" value="1"/>
</dbReference>
<dbReference type="PANTHER" id="PTHR22936:SF69">
    <property type="entry name" value="RHOMBOID-LIKE PROTEIN"/>
    <property type="match status" value="1"/>
</dbReference>
<evidence type="ECO:0000313" key="13">
    <source>
        <dbReference type="EMBL" id="CAE0661772.1"/>
    </source>
</evidence>
<feature type="transmembrane region" description="Helical" evidence="11">
    <location>
        <begin position="183"/>
        <end position="201"/>
    </location>
</feature>
<feature type="transmembrane region" description="Helical" evidence="11">
    <location>
        <begin position="207"/>
        <end position="229"/>
    </location>
</feature>
<evidence type="ECO:0000256" key="7">
    <source>
        <dbReference type="ARBA" id="ARBA00022801"/>
    </source>
</evidence>